<dbReference type="Proteomes" id="UP000772618">
    <property type="component" value="Unassembled WGS sequence"/>
</dbReference>
<evidence type="ECO:0000313" key="6">
    <source>
        <dbReference type="Proteomes" id="UP000772618"/>
    </source>
</evidence>
<comment type="caution">
    <text evidence="5">The sequence shown here is derived from an EMBL/GenBank/DDBJ whole genome shotgun (WGS) entry which is preliminary data.</text>
</comment>
<accession>A0ABS5VK62</accession>
<dbReference type="PANTHER" id="PTHR43280">
    <property type="entry name" value="ARAC-FAMILY TRANSCRIPTIONAL REGULATOR"/>
    <property type="match status" value="1"/>
</dbReference>
<keyword evidence="6" id="KW-1185">Reference proteome</keyword>
<dbReference type="InterPro" id="IPR018060">
    <property type="entry name" value="HTH_AraC"/>
</dbReference>
<dbReference type="PROSITE" id="PS00041">
    <property type="entry name" value="HTH_ARAC_FAMILY_1"/>
    <property type="match status" value="1"/>
</dbReference>
<dbReference type="InterPro" id="IPR018062">
    <property type="entry name" value="HTH_AraC-typ_CS"/>
</dbReference>
<dbReference type="InterPro" id="IPR020449">
    <property type="entry name" value="Tscrpt_reg_AraC-type_HTH"/>
</dbReference>
<dbReference type="EMBL" id="JAHESD010000002">
    <property type="protein sequence ID" value="MBT1701829.1"/>
    <property type="molecule type" value="Genomic_DNA"/>
</dbReference>
<gene>
    <name evidence="5" type="ORF">KK060_00965</name>
</gene>
<keyword evidence="3" id="KW-0804">Transcription</keyword>
<sequence>MIELERGCYLGVNKRDYNINGLLVRETEYLSKVYEGWHAHSNAHITFILAGGNREQRKKSESVASPGKVIFYDSGEVHRNFNTALPSKNINLEIESNLLERYDIKMTSIGAIIHANPDTKFLLLKMYNEMRQSDLYSTESIQMLFLNLVTTVSHCLNKQQPSWIKIIHEQLNDRWAEKITLNDLARVAHVHPVTISKHFPKFFSCTLGEYMRKLKVERALSMLKSTSLSLTEIAYTCGFADQSHFTHTFKQMTGFLPAQYRKI</sequence>
<name>A0ABS5VK62_9BACT</name>
<dbReference type="Gene3D" id="1.10.10.60">
    <property type="entry name" value="Homeodomain-like"/>
    <property type="match status" value="2"/>
</dbReference>
<keyword evidence="2" id="KW-0238">DNA-binding</keyword>
<dbReference type="RefSeq" id="WP_254151530.1">
    <property type="nucleotide sequence ID" value="NZ_JAHESD010000002.1"/>
</dbReference>
<dbReference type="Pfam" id="PF12833">
    <property type="entry name" value="HTH_18"/>
    <property type="match status" value="1"/>
</dbReference>
<evidence type="ECO:0000259" key="4">
    <source>
        <dbReference type="PROSITE" id="PS01124"/>
    </source>
</evidence>
<protein>
    <submittedName>
        <fullName evidence="5">Helix-turn-helix transcriptional regulator</fullName>
    </submittedName>
</protein>
<organism evidence="5 6">
    <name type="scientific">Chryseosolibacter indicus</name>
    <dbReference type="NCBI Taxonomy" id="2782351"/>
    <lineage>
        <taxon>Bacteria</taxon>
        <taxon>Pseudomonadati</taxon>
        <taxon>Bacteroidota</taxon>
        <taxon>Cytophagia</taxon>
        <taxon>Cytophagales</taxon>
        <taxon>Chryseotaleaceae</taxon>
        <taxon>Chryseosolibacter</taxon>
    </lineage>
</organism>
<keyword evidence="1" id="KW-0805">Transcription regulation</keyword>
<dbReference type="SMART" id="SM00342">
    <property type="entry name" value="HTH_ARAC"/>
    <property type="match status" value="1"/>
</dbReference>
<evidence type="ECO:0000256" key="3">
    <source>
        <dbReference type="ARBA" id="ARBA00023163"/>
    </source>
</evidence>
<dbReference type="InterPro" id="IPR009057">
    <property type="entry name" value="Homeodomain-like_sf"/>
</dbReference>
<evidence type="ECO:0000313" key="5">
    <source>
        <dbReference type="EMBL" id="MBT1701829.1"/>
    </source>
</evidence>
<evidence type="ECO:0000256" key="2">
    <source>
        <dbReference type="ARBA" id="ARBA00023125"/>
    </source>
</evidence>
<reference evidence="5 6" key="1">
    <citation type="submission" date="2021-05" db="EMBL/GenBank/DDBJ databases">
        <title>A Polyphasic approach of four new species of the genus Ohtaekwangia: Ohtaekwangia histidinii sp. nov., Ohtaekwangia cretensis sp. nov., Ohtaekwangia indiensis sp. nov., Ohtaekwangia reichenbachii sp. nov. from diverse environment.</title>
        <authorList>
            <person name="Octaviana S."/>
        </authorList>
    </citation>
    <scope>NUCLEOTIDE SEQUENCE [LARGE SCALE GENOMIC DNA]</scope>
    <source>
        <strain evidence="5 6">PWU20</strain>
    </source>
</reference>
<feature type="domain" description="HTH araC/xylS-type" evidence="4">
    <location>
        <begin position="161"/>
        <end position="263"/>
    </location>
</feature>
<dbReference type="PROSITE" id="PS01124">
    <property type="entry name" value="HTH_ARAC_FAMILY_2"/>
    <property type="match status" value="1"/>
</dbReference>
<evidence type="ECO:0000256" key="1">
    <source>
        <dbReference type="ARBA" id="ARBA00023015"/>
    </source>
</evidence>
<proteinExistence type="predicted"/>
<dbReference type="PRINTS" id="PR00032">
    <property type="entry name" value="HTHARAC"/>
</dbReference>
<dbReference type="SUPFAM" id="SSF46689">
    <property type="entry name" value="Homeodomain-like"/>
    <property type="match status" value="2"/>
</dbReference>
<dbReference type="PANTHER" id="PTHR43280:SF28">
    <property type="entry name" value="HTH-TYPE TRANSCRIPTIONAL ACTIVATOR RHAS"/>
    <property type="match status" value="1"/>
</dbReference>